<name>A0ABP0IRH4_9DINO</name>
<dbReference type="EMBL" id="CAXAMN010003335">
    <property type="protein sequence ID" value="CAK9003970.1"/>
    <property type="molecule type" value="Genomic_DNA"/>
</dbReference>
<dbReference type="EMBL" id="CAXAMN010002224">
    <property type="protein sequence ID" value="CAK8998400.1"/>
    <property type="molecule type" value="Genomic_DNA"/>
</dbReference>
<sequence length="329" mass="36751">MEAMSEWLLEHGMGEVDGSGRGFGELEHVGTVSEQFGDEDRLHDIDDALSFAEQARQLVLNRAFEKPLGLSRYETLRMEVASKLRVWDLSSATTRRDGDEVCIELQGGKDLQEQLGPGGWFMLVARWLLIRAAPAASVRLRASVQPDDLYAAITTAGSNVTKKSIKAYLEANQPALKKLVENMKEAKQAETPAASDPIVRDEYEMGRSEMQKLKFHVPGSDMCQFGGSSKRSKSRFLVDAQEQDEAVEISVSTQGRDPSEWEDCDRRKEDFMRVVRIFYKVVKEIVLSDNLLIEQSDQLRRMDVGEIIEVFQGGPWATVGGLLCEEGGS</sequence>
<dbReference type="Proteomes" id="UP001642484">
    <property type="component" value="Unassembled WGS sequence"/>
</dbReference>
<evidence type="ECO:0000313" key="1">
    <source>
        <dbReference type="EMBL" id="CAK8998400.1"/>
    </source>
</evidence>
<protein>
    <submittedName>
        <fullName evidence="2">Uncharacterized protein</fullName>
    </submittedName>
</protein>
<comment type="caution">
    <text evidence="2">The sequence shown here is derived from an EMBL/GenBank/DDBJ whole genome shotgun (WGS) entry which is preliminary data.</text>
</comment>
<evidence type="ECO:0000313" key="3">
    <source>
        <dbReference type="Proteomes" id="UP001642484"/>
    </source>
</evidence>
<reference evidence="2 3" key="1">
    <citation type="submission" date="2024-02" db="EMBL/GenBank/DDBJ databases">
        <authorList>
            <person name="Chen Y."/>
            <person name="Shah S."/>
            <person name="Dougan E. K."/>
            <person name="Thang M."/>
            <person name="Chan C."/>
        </authorList>
    </citation>
    <scope>NUCLEOTIDE SEQUENCE [LARGE SCALE GENOMIC DNA]</scope>
</reference>
<keyword evidence="3" id="KW-1185">Reference proteome</keyword>
<organism evidence="2 3">
    <name type="scientific">Durusdinium trenchii</name>
    <dbReference type="NCBI Taxonomy" id="1381693"/>
    <lineage>
        <taxon>Eukaryota</taxon>
        <taxon>Sar</taxon>
        <taxon>Alveolata</taxon>
        <taxon>Dinophyceae</taxon>
        <taxon>Suessiales</taxon>
        <taxon>Symbiodiniaceae</taxon>
        <taxon>Durusdinium</taxon>
    </lineage>
</organism>
<gene>
    <name evidence="1" type="ORF">CCMP2556_LOCUS5231</name>
    <name evidence="2" type="ORF">CCMP2556_LOCUS7491</name>
</gene>
<accession>A0ABP0IRH4</accession>
<proteinExistence type="predicted"/>
<evidence type="ECO:0000313" key="2">
    <source>
        <dbReference type="EMBL" id="CAK9003970.1"/>
    </source>
</evidence>